<proteinExistence type="predicted"/>
<organism evidence="3 4">
    <name type="scientific">Fusarium torulosum</name>
    <dbReference type="NCBI Taxonomy" id="33205"/>
    <lineage>
        <taxon>Eukaryota</taxon>
        <taxon>Fungi</taxon>
        <taxon>Dikarya</taxon>
        <taxon>Ascomycota</taxon>
        <taxon>Pezizomycotina</taxon>
        <taxon>Sordariomycetes</taxon>
        <taxon>Hypocreomycetidae</taxon>
        <taxon>Hypocreales</taxon>
        <taxon>Nectriaceae</taxon>
        <taxon>Fusarium</taxon>
    </lineage>
</organism>
<comment type="caution">
    <text evidence="3">The sequence shown here is derived from an EMBL/GenBank/DDBJ whole genome shotgun (WGS) entry which is preliminary data.</text>
</comment>
<evidence type="ECO:0000256" key="2">
    <source>
        <dbReference type="SAM" id="MobiDB-lite"/>
    </source>
</evidence>
<feature type="compositionally biased region" description="Acidic residues" evidence="2">
    <location>
        <begin position="145"/>
        <end position="154"/>
    </location>
</feature>
<reference evidence="3" key="1">
    <citation type="submission" date="2018-03" db="EMBL/GenBank/DDBJ databases">
        <authorList>
            <person name="Guldener U."/>
        </authorList>
    </citation>
    <scope>NUCLEOTIDE SEQUENCE</scope>
</reference>
<sequence length="659" mass="73457">MEQQGPNTPCTPSAVTRDTEHRSTHQSPSSSPPSTFTLTPAPQHRTATPSSRPTTPLSTSEPTLRFPRPQVNRYLANWISSSDPDIMRITTTTEDTGLSESTYELITGTDTESQDGNYTESVNESISSVDDHHPDDHSLASTEQFNDDESILDEYEPRTQQPDEEPQVVSAAVDAAETPSPEQSWASVVKVGLHPEGEIEVEPADEPMDESTFKSEPESESEDEARSRCSLEYTQQSLKTPSIPGPDASSTKDKLIQSPSSDDVQKAESRRARCNKWLREVQQANIWPAGRMIQSIEPIIPEIICCVFVVIVTMILVPLLKGNAAPHNPAATSAVTIHPTLLSSSPTQPPTSHALSTATGATALVPLENALADEWLWGGKQPDVTVTRQQGDFLIRMPQGVKKSWLDRNCLSFQANRDDEPVIWSVSSVDEGMLLKIPKRESYGTVRVDILSACRPKVHKVLRITFERGIISEALDYSWNFAHKIPELVPAAAQEAERRLEEAKRSLETASDSLKTSSDNICRDISSRLYNTHRSLCWIKTGIRDRVSLVKHGISKKVETVASNVKQQMPNVEAMHQQAELDLLSAQIRAKLWWLKLTAGKEEHDRYQNAAEQFLTNKVRKYRHSQKPKTKVPEASAFEQLFWPWCSSNCQNKRQGKKA</sequence>
<protein>
    <submittedName>
        <fullName evidence="3">Uncharacterized protein</fullName>
    </submittedName>
</protein>
<keyword evidence="1" id="KW-0175">Coiled coil</keyword>
<feature type="region of interest" description="Disordered" evidence="2">
    <location>
        <begin position="107"/>
        <end position="269"/>
    </location>
</feature>
<feature type="compositionally biased region" description="Polar residues" evidence="2">
    <location>
        <begin position="107"/>
        <end position="124"/>
    </location>
</feature>
<dbReference type="Proteomes" id="UP001187734">
    <property type="component" value="Unassembled WGS sequence"/>
</dbReference>
<dbReference type="AlphaFoldDB" id="A0AAE8MFY9"/>
<feature type="region of interest" description="Disordered" evidence="2">
    <location>
        <begin position="1"/>
        <end position="70"/>
    </location>
</feature>
<feature type="compositionally biased region" description="Acidic residues" evidence="2">
    <location>
        <begin position="198"/>
        <end position="209"/>
    </location>
</feature>
<feature type="compositionally biased region" description="Low complexity" evidence="2">
    <location>
        <begin position="25"/>
        <end position="65"/>
    </location>
</feature>
<evidence type="ECO:0000313" key="4">
    <source>
        <dbReference type="Proteomes" id="UP001187734"/>
    </source>
</evidence>
<dbReference type="EMBL" id="ONZP01000342">
    <property type="protein sequence ID" value="SPJ81932.1"/>
    <property type="molecule type" value="Genomic_DNA"/>
</dbReference>
<name>A0AAE8MFY9_9HYPO</name>
<evidence type="ECO:0000256" key="1">
    <source>
        <dbReference type="SAM" id="Coils"/>
    </source>
</evidence>
<feature type="compositionally biased region" description="Polar residues" evidence="2">
    <location>
        <begin position="1"/>
        <end position="16"/>
    </location>
</feature>
<accession>A0AAE8MFY9</accession>
<gene>
    <name evidence="3" type="ORF">FTOL_09337</name>
</gene>
<evidence type="ECO:0000313" key="3">
    <source>
        <dbReference type="EMBL" id="SPJ81932.1"/>
    </source>
</evidence>
<feature type="coiled-coil region" evidence="1">
    <location>
        <begin position="493"/>
        <end position="520"/>
    </location>
</feature>
<feature type="compositionally biased region" description="Basic and acidic residues" evidence="2">
    <location>
        <begin position="129"/>
        <end position="138"/>
    </location>
</feature>
<keyword evidence="4" id="KW-1185">Reference proteome</keyword>